<dbReference type="Gene3D" id="6.10.250.730">
    <property type="match status" value="1"/>
</dbReference>
<accession>A0A1J6HXJ4</accession>
<keyword evidence="2" id="KW-1185">Reference proteome</keyword>
<protein>
    <recommendedName>
        <fullName evidence="3">DUF982 domain-containing protein</fullName>
    </recommendedName>
</protein>
<sequence length="100" mass="11253">MSDRLFDSPIFVKDGKFLIREIAGPIDAIDFLYEWPKDDRDIIYEVAWSACCDAHSGQKPLIVAQNAFEGFARKRNILEKPEAAMPWMTSPPPGGGRVQV</sequence>
<dbReference type="AlphaFoldDB" id="A0A1J6HXJ4"/>
<dbReference type="Pfam" id="PF06169">
    <property type="entry name" value="DUF982"/>
    <property type="match status" value="1"/>
</dbReference>
<dbReference type="RefSeq" id="WP_071634706.1">
    <property type="nucleotide sequence ID" value="NZ_MOEC01000115.1"/>
</dbReference>
<reference evidence="1 2" key="1">
    <citation type="submission" date="2016-10" db="EMBL/GenBank/DDBJ databases">
        <title>The Draft Genome Sequence of the Potato Rhizosphere Bacteria Ochrobactrum sp. IPA7.2.</title>
        <authorList>
            <person name="Gogoleva N.E."/>
            <person name="Khlopko Y.A."/>
            <person name="Burygin G.L."/>
            <person name="Plotnikov A.O."/>
        </authorList>
    </citation>
    <scope>NUCLEOTIDE SEQUENCE [LARGE SCALE GENOMIC DNA]</scope>
    <source>
        <strain evidence="1 2">IPA7.2</strain>
    </source>
</reference>
<name>A0A1J6HXJ4_9HYPH</name>
<evidence type="ECO:0000313" key="2">
    <source>
        <dbReference type="Proteomes" id="UP000182985"/>
    </source>
</evidence>
<organism evidence="1 2">
    <name type="scientific">Brucella cytisi</name>
    <dbReference type="NCBI Taxonomy" id="407152"/>
    <lineage>
        <taxon>Bacteria</taxon>
        <taxon>Pseudomonadati</taxon>
        <taxon>Pseudomonadota</taxon>
        <taxon>Alphaproteobacteria</taxon>
        <taxon>Hyphomicrobiales</taxon>
        <taxon>Brucellaceae</taxon>
        <taxon>Brucella/Ochrobactrum group</taxon>
        <taxon>Brucella</taxon>
    </lineage>
</organism>
<gene>
    <name evidence="1" type="ORF">BLA27_28225</name>
</gene>
<evidence type="ECO:0000313" key="1">
    <source>
        <dbReference type="EMBL" id="OIS90190.1"/>
    </source>
</evidence>
<dbReference type="OrthoDB" id="8388069at2"/>
<evidence type="ECO:0008006" key="3">
    <source>
        <dbReference type="Google" id="ProtNLM"/>
    </source>
</evidence>
<dbReference type="EMBL" id="MOEC01000115">
    <property type="protein sequence ID" value="OIS90190.1"/>
    <property type="molecule type" value="Genomic_DNA"/>
</dbReference>
<comment type="caution">
    <text evidence="1">The sequence shown here is derived from an EMBL/GenBank/DDBJ whole genome shotgun (WGS) entry which is preliminary data.</text>
</comment>
<dbReference type="InterPro" id="IPR010385">
    <property type="entry name" value="DUF982"/>
</dbReference>
<proteinExistence type="predicted"/>
<dbReference type="Proteomes" id="UP000182985">
    <property type="component" value="Unassembled WGS sequence"/>
</dbReference>